<organism evidence="4 5">
    <name type="scientific">Alkanindiges illinoisensis</name>
    <dbReference type="NCBI Taxonomy" id="197183"/>
    <lineage>
        <taxon>Bacteria</taxon>
        <taxon>Pseudomonadati</taxon>
        <taxon>Pseudomonadota</taxon>
        <taxon>Gammaproteobacteria</taxon>
        <taxon>Moraxellales</taxon>
        <taxon>Moraxellaceae</taxon>
        <taxon>Alkanindiges</taxon>
    </lineage>
</organism>
<dbReference type="OrthoDB" id="5956497at2"/>
<proteinExistence type="predicted"/>
<protein>
    <recommendedName>
        <fullName evidence="3">TrfB transcriptional repressor protein domain-containing protein</fullName>
    </recommendedName>
</protein>
<evidence type="ECO:0000259" key="3">
    <source>
        <dbReference type="Pfam" id="PF16509"/>
    </source>
</evidence>
<dbReference type="Pfam" id="PF16509">
    <property type="entry name" value="KORA"/>
    <property type="match status" value="1"/>
</dbReference>
<dbReference type="Gene3D" id="1.10.10.2690">
    <property type="match status" value="1"/>
</dbReference>
<dbReference type="STRING" id="1120977.GCA_000619845_02849"/>
<dbReference type="Proteomes" id="UP000297834">
    <property type="component" value="Unassembled WGS sequence"/>
</dbReference>
<sequence length="112" mass="12990">MMKKSGYQGILTQEQYDALLPTLANFSEERKQACYLVMVKGMPATEVANQFSKTRQWLNDALIKVYDKYVQVNYPSDWQTITVRVPPHLAVIIRGMEQKALDLLKQQLRKIN</sequence>
<dbReference type="InterPro" id="IPR053721">
    <property type="entry name" value="Fimbrial_Adhesin_Reg"/>
</dbReference>
<accession>A0A4Y7XBV6</accession>
<dbReference type="AlphaFoldDB" id="A0A4Y7XBV6"/>
<gene>
    <name evidence="4" type="ORF">E2B99_08965</name>
</gene>
<evidence type="ECO:0000313" key="4">
    <source>
        <dbReference type="EMBL" id="TEU25843.1"/>
    </source>
</evidence>
<evidence type="ECO:0000256" key="1">
    <source>
        <dbReference type="ARBA" id="ARBA00023015"/>
    </source>
</evidence>
<dbReference type="EMBL" id="SNTY01000034">
    <property type="protein sequence ID" value="TEU25843.1"/>
    <property type="molecule type" value="Genomic_DNA"/>
</dbReference>
<evidence type="ECO:0000256" key="2">
    <source>
        <dbReference type="ARBA" id="ARBA00023163"/>
    </source>
</evidence>
<evidence type="ECO:0000313" key="5">
    <source>
        <dbReference type="Proteomes" id="UP000297834"/>
    </source>
</evidence>
<keyword evidence="5" id="KW-1185">Reference proteome</keyword>
<name>A0A4Y7XBV6_9GAMM</name>
<feature type="domain" description="TrfB transcriptional repressor protein" evidence="3">
    <location>
        <begin position="11"/>
        <end position="94"/>
    </location>
</feature>
<reference evidence="4 5" key="1">
    <citation type="submission" date="2019-03" db="EMBL/GenBank/DDBJ databases">
        <title>Alkanindiges illinoisensis: a potential pathogenic isolated from ascites of a gastric cancer patient with abdominal metastasis.</title>
        <authorList>
            <person name="Hu X."/>
            <person name="Yang B."/>
            <person name="Yan X."/>
            <person name="Lin L."/>
            <person name="Zhao H."/>
            <person name="Zhou F."/>
            <person name="Su B."/>
            <person name="Chen J."/>
            <person name="Rui Y."/>
            <person name="Wang Q."/>
            <person name="Zheng L."/>
        </authorList>
    </citation>
    <scope>NUCLEOTIDE SEQUENCE [LARGE SCALE GENOMIC DNA]</scope>
    <source>
        <strain evidence="4 5">NFYY 23406</strain>
    </source>
</reference>
<keyword evidence="1" id="KW-0805">Transcription regulation</keyword>
<keyword evidence="2" id="KW-0804">Transcription</keyword>
<comment type="caution">
    <text evidence="4">The sequence shown here is derived from an EMBL/GenBank/DDBJ whole genome shotgun (WGS) entry which is preliminary data.</text>
</comment>
<dbReference type="InterPro" id="IPR032428">
    <property type="entry name" value="TrfB"/>
</dbReference>